<gene>
    <name evidence="1" type="ORF">ENI32_04060</name>
</gene>
<name>A0A7J2S0U9_9EURY</name>
<dbReference type="AlphaFoldDB" id="A0A7J2S0U9"/>
<dbReference type="InterPro" id="IPR019300">
    <property type="entry name" value="CooT"/>
</dbReference>
<organism evidence="1">
    <name type="scientific">Candidatus Syntropharchaeum butanivorans</name>
    <dbReference type="NCBI Taxonomy" id="1839936"/>
    <lineage>
        <taxon>Archaea</taxon>
        <taxon>Methanobacteriati</taxon>
        <taxon>Methanobacteriota</taxon>
        <taxon>Stenosarchaea group</taxon>
        <taxon>Methanomicrobia</taxon>
        <taxon>Methanosarcinales</taxon>
        <taxon>ANME-2 cluster</taxon>
        <taxon>Candidatus Syntropharchaeum</taxon>
    </lineage>
</organism>
<comment type="caution">
    <text evidence="1">The sequence shown here is derived from an EMBL/GenBank/DDBJ whole genome shotgun (WGS) entry which is preliminary data.</text>
</comment>
<dbReference type="Pfam" id="PF10133">
    <property type="entry name" value="CooT"/>
    <property type="match status" value="1"/>
</dbReference>
<accession>A0A7J2S0U9</accession>
<dbReference type="Proteomes" id="UP000885936">
    <property type="component" value="Unassembled WGS sequence"/>
</dbReference>
<sequence length="61" mass="7040">MCESNVILEHDGSRELLMEEVVRILVEDDKIQLVGLLGERKEVKGRIKEVNLNRHEVIISD</sequence>
<evidence type="ECO:0000313" key="1">
    <source>
        <dbReference type="EMBL" id="HEC57043.1"/>
    </source>
</evidence>
<proteinExistence type="predicted"/>
<protein>
    <submittedName>
        <fullName evidence="1">CooT family nickel-binding protein</fullName>
    </submittedName>
</protein>
<dbReference type="EMBL" id="DRIE01000070">
    <property type="protein sequence ID" value="HEC57043.1"/>
    <property type="molecule type" value="Genomic_DNA"/>
</dbReference>
<reference evidence="1" key="1">
    <citation type="journal article" date="2020" name="mSystems">
        <title>Genome- and Community-Level Interaction Insights into Carbon Utilization and Element Cycling Functions of Hydrothermarchaeota in Hydrothermal Sediment.</title>
        <authorList>
            <person name="Zhou Z."/>
            <person name="Liu Y."/>
            <person name="Xu W."/>
            <person name="Pan J."/>
            <person name="Luo Z.H."/>
            <person name="Li M."/>
        </authorList>
    </citation>
    <scope>NUCLEOTIDE SEQUENCE [LARGE SCALE GENOMIC DNA]</scope>
    <source>
        <strain evidence="1">HyVt-386</strain>
    </source>
</reference>